<evidence type="ECO:0000256" key="1">
    <source>
        <dbReference type="SAM" id="SignalP"/>
    </source>
</evidence>
<reference evidence="3 4" key="1">
    <citation type="submission" date="2020-08" db="EMBL/GenBank/DDBJ databases">
        <title>Novel species isolated from subtropical streams in China.</title>
        <authorList>
            <person name="Lu H."/>
        </authorList>
    </citation>
    <scope>NUCLEOTIDE SEQUENCE [LARGE SCALE GENOMIC DNA]</scope>
    <source>
        <strain evidence="3 4">CY18W</strain>
    </source>
</reference>
<evidence type="ECO:0000313" key="3">
    <source>
        <dbReference type="EMBL" id="MBC3916127.1"/>
    </source>
</evidence>
<dbReference type="Pfam" id="PF19780">
    <property type="entry name" value="DUF6265"/>
    <property type="match status" value="1"/>
</dbReference>
<keyword evidence="4" id="KW-1185">Reference proteome</keyword>
<organism evidence="3 4">
    <name type="scientific">Undibacterium hunanense</name>
    <dbReference type="NCBI Taxonomy" id="2762292"/>
    <lineage>
        <taxon>Bacteria</taxon>
        <taxon>Pseudomonadati</taxon>
        <taxon>Pseudomonadota</taxon>
        <taxon>Betaproteobacteria</taxon>
        <taxon>Burkholderiales</taxon>
        <taxon>Oxalobacteraceae</taxon>
        <taxon>Undibacterium</taxon>
    </lineage>
</organism>
<dbReference type="RefSeq" id="WP_186945368.1">
    <property type="nucleotide sequence ID" value="NZ_JACOGF010000001.1"/>
</dbReference>
<dbReference type="Proteomes" id="UP000650424">
    <property type="component" value="Unassembled WGS sequence"/>
</dbReference>
<feature type="chain" id="PRO_5045635633" description="DUF6265 domain-containing protein" evidence="1">
    <location>
        <begin position="32"/>
        <end position="167"/>
    </location>
</feature>
<dbReference type="InterPro" id="IPR046232">
    <property type="entry name" value="DUF6265"/>
</dbReference>
<feature type="signal peptide" evidence="1">
    <location>
        <begin position="1"/>
        <end position="31"/>
    </location>
</feature>
<proteinExistence type="predicted"/>
<keyword evidence="1" id="KW-0732">Signal</keyword>
<accession>A0ABR6ZJQ6</accession>
<gene>
    <name evidence="3" type="ORF">H8L32_01395</name>
</gene>
<name>A0ABR6ZJQ6_9BURK</name>
<comment type="caution">
    <text evidence="3">The sequence shown here is derived from an EMBL/GenBank/DDBJ whole genome shotgun (WGS) entry which is preliminary data.</text>
</comment>
<evidence type="ECO:0000313" key="4">
    <source>
        <dbReference type="Proteomes" id="UP000650424"/>
    </source>
</evidence>
<dbReference type="EMBL" id="JACOGF010000001">
    <property type="protein sequence ID" value="MBC3916127.1"/>
    <property type="molecule type" value="Genomic_DNA"/>
</dbReference>
<protein>
    <recommendedName>
        <fullName evidence="2">DUF6265 domain-containing protein</fullName>
    </recommendedName>
</protein>
<sequence>MKVMPATPSIRGFFPALAVGLGLFYAQTSQAGNSIQDLQWLGGCWQATGAVEPGSEEHWLAPAGGGMLGMGRTVRKGKMVAWEFMRIQENADSLVFTAMPSGKPEASFQLQTLEKQKVVFENPRPEFPQRVIYQLNADGSLLGRIEGMIKDQLKGIDFPMQKIACTK</sequence>
<evidence type="ECO:0000259" key="2">
    <source>
        <dbReference type="Pfam" id="PF19780"/>
    </source>
</evidence>
<feature type="domain" description="DUF6265" evidence="2">
    <location>
        <begin position="39"/>
        <end position="146"/>
    </location>
</feature>